<evidence type="ECO:0008006" key="3">
    <source>
        <dbReference type="Google" id="ProtNLM"/>
    </source>
</evidence>
<sequence>MATPTEQTAVPIDQINQASGHTVDGEGLLNNYAIEPEMYEEDGGVVSELGSDRVTVVDIFNSEIEAKNAILEMEKKGLRSDQISVIAKDYEESESSMNWQKIAAGGGLAVVLKELGISNHAASQFVEAIDAGKFLVIEIGSDRQASQVQHILEKAGHSLQNS</sequence>
<dbReference type="AlphaFoldDB" id="A0A2W4VZZ4"/>
<organism evidence="1 2">
    <name type="scientific">Pseudanabaena frigida</name>
    <dbReference type="NCBI Taxonomy" id="945775"/>
    <lineage>
        <taxon>Bacteria</taxon>
        <taxon>Bacillati</taxon>
        <taxon>Cyanobacteriota</taxon>
        <taxon>Cyanophyceae</taxon>
        <taxon>Pseudanabaenales</taxon>
        <taxon>Pseudanabaenaceae</taxon>
        <taxon>Pseudanabaena</taxon>
    </lineage>
</organism>
<protein>
    <recommendedName>
        <fullName evidence="3">General stress protein 17M-like domain-containing protein</fullName>
    </recommendedName>
</protein>
<dbReference type="EMBL" id="QBML01000023">
    <property type="protein sequence ID" value="PZO38463.1"/>
    <property type="molecule type" value="Genomic_DNA"/>
</dbReference>
<evidence type="ECO:0000313" key="1">
    <source>
        <dbReference type="EMBL" id="PZO38463.1"/>
    </source>
</evidence>
<dbReference type="Proteomes" id="UP000249467">
    <property type="component" value="Unassembled WGS sequence"/>
</dbReference>
<reference evidence="1 2" key="1">
    <citation type="submission" date="2018-04" db="EMBL/GenBank/DDBJ databases">
        <authorList>
            <person name="Go L.Y."/>
            <person name="Mitchell J.A."/>
        </authorList>
    </citation>
    <scope>NUCLEOTIDE SEQUENCE [LARGE SCALE GENOMIC DNA]</scope>
    <source>
        <strain evidence="1">ULC066bin1</strain>
    </source>
</reference>
<name>A0A2W4VZZ4_9CYAN</name>
<comment type="caution">
    <text evidence="1">The sequence shown here is derived from an EMBL/GenBank/DDBJ whole genome shotgun (WGS) entry which is preliminary data.</text>
</comment>
<reference evidence="1 2" key="2">
    <citation type="submission" date="2018-06" db="EMBL/GenBank/DDBJ databases">
        <title>Metagenomic assembly of (sub)arctic Cyanobacteria and their associated microbiome from non-axenic cultures.</title>
        <authorList>
            <person name="Baurain D."/>
        </authorList>
    </citation>
    <scope>NUCLEOTIDE SEQUENCE [LARGE SCALE GENOMIC DNA]</scope>
    <source>
        <strain evidence="1">ULC066bin1</strain>
    </source>
</reference>
<proteinExistence type="predicted"/>
<evidence type="ECO:0000313" key="2">
    <source>
        <dbReference type="Proteomes" id="UP000249467"/>
    </source>
</evidence>
<gene>
    <name evidence="1" type="ORF">DCF19_16190</name>
</gene>
<accession>A0A2W4VZZ4</accession>